<dbReference type="GO" id="GO:0019013">
    <property type="term" value="C:viral nucleocapsid"/>
    <property type="evidence" value="ECO:0007669"/>
    <property type="project" value="InterPro"/>
</dbReference>
<organism evidence="2 3">
    <name type="scientific">Free State vervet virus</name>
    <dbReference type="NCBI Taxonomy" id="1737586"/>
    <lineage>
        <taxon>Viruses</taxon>
        <taxon>Riboviria</taxon>
        <taxon>Orthornavirae</taxon>
        <taxon>Pisuviricota</taxon>
        <taxon>Pisoniviricetes</taxon>
        <taxon>Nidovirales</taxon>
        <taxon>Arnidovirineae</taxon>
        <taxon>Arteriviridae</taxon>
        <taxon>Simarterivirinae</taxon>
        <taxon>Epsilonarterivirus</taxon>
        <taxon>Sheartevirus</taxon>
        <taxon>Epsilonarterivirus safriver</taxon>
    </lineage>
</organism>
<name>A0A159D6W3_9NIDO</name>
<dbReference type="InterPro" id="IPR002484">
    <property type="entry name" value="Arte_nucleocap"/>
</dbReference>
<accession>A0A159D6W3</accession>
<dbReference type="Proteomes" id="UP000125151">
    <property type="component" value="Genome"/>
</dbReference>
<evidence type="ECO:0000313" key="2">
    <source>
        <dbReference type="EMBL" id="ALS54291.1"/>
    </source>
</evidence>
<protein>
    <submittedName>
        <fullName evidence="2">N protein</fullName>
    </submittedName>
</protein>
<dbReference type="Pfam" id="PF01481">
    <property type="entry name" value="Arteri_nucleo"/>
    <property type="match status" value="1"/>
</dbReference>
<dbReference type="Gene3D" id="6.10.140.90">
    <property type="match status" value="1"/>
</dbReference>
<dbReference type="EMBL" id="KR862306">
    <property type="protein sequence ID" value="ALS54291.1"/>
    <property type="molecule type" value="Genomic_RNA"/>
</dbReference>
<feature type="region of interest" description="Disordered" evidence="1">
    <location>
        <begin position="1"/>
        <end position="45"/>
    </location>
</feature>
<proteinExistence type="predicted"/>
<sequence length="127" mass="14444">MAGKQNRQSQKPQSSTRRPRRQRTPNHNNKMQHKVSPNKPAQPSFVFAAPDDLRMKLSVQHSREILRLISDLFNHGGGNLTYENGYISYQAAIAPYGSLHRALQKLLGLDFNSDSHAWVTSYLELLC</sequence>
<evidence type="ECO:0000313" key="3">
    <source>
        <dbReference type="Proteomes" id="UP000125151"/>
    </source>
</evidence>
<evidence type="ECO:0000256" key="1">
    <source>
        <dbReference type="SAM" id="MobiDB-lite"/>
    </source>
</evidence>
<reference evidence="2 3" key="1">
    <citation type="journal article" date="2016" name="J. Virol.">
        <title>Arteriviruses, Pegiviruses, and Lentiviruses Are Common among Wild African Monkeys.</title>
        <authorList>
            <person name="Bailey A."/>
            <person name="Heimbruch K."/>
        </authorList>
    </citation>
    <scope>NUCLEOTIDE SEQUENCE [LARGE SCALE GENOMIC DNA]</scope>
    <source>
        <strain evidence="2">VSAA2015</strain>
    </source>
</reference>
<feature type="compositionally biased region" description="Low complexity" evidence="1">
    <location>
        <begin position="7"/>
        <end position="16"/>
    </location>
</feature>